<feature type="region of interest" description="Disordered" evidence="2">
    <location>
        <begin position="27"/>
        <end position="83"/>
    </location>
</feature>
<keyword evidence="3" id="KW-0732">Signal</keyword>
<evidence type="ECO:0000256" key="2">
    <source>
        <dbReference type="SAM" id="MobiDB-lite"/>
    </source>
</evidence>
<feature type="chain" id="PRO_5043921091" description="SMB domain-containing protein" evidence="3">
    <location>
        <begin position="26"/>
        <end position="681"/>
    </location>
</feature>
<dbReference type="InterPro" id="IPR053231">
    <property type="entry name" value="GPCR_LN-TM7"/>
</dbReference>
<dbReference type="SUPFAM" id="SSF90188">
    <property type="entry name" value="Somatomedin B domain"/>
    <property type="match status" value="1"/>
</dbReference>
<proteinExistence type="predicted"/>
<dbReference type="PROSITE" id="PS00524">
    <property type="entry name" value="SMB_1"/>
    <property type="match status" value="1"/>
</dbReference>
<dbReference type="InterPro" id="IPR001212">
    <property type="entry name" value="Somatomedin_B_dom"/>
</dbReference>
<keyword evidence="6" id="KW-1185">Reference proteome</keyword>
<organism evidence="5 6">
    <name type="scientific">Plakobranchus ocellatus</name>
    <dbReference type="NCBI Taxonomy" id="259542"/>
    <lineage>
        <taxon>Eukaryota</taxon>
        <taxon>Metazoa</taxon>
        <taxon>Spiralia</taxon>
        <taxon>Lophotrochozoa</taxon>
        <taxon>Mollusca</taxon>
        <taxon>Gastropoda</taxon>
        <taxon>Heterobranchia</taxon>
        <taxon>Euthyneura</taxon>
        <taxon>Panpulmonata</taxon>
        <taxon>Sacoglossa</taxon>
        <taxon>Placobranchoidea</taxon>
        <taxon>Plakobranchidae</taxon>
        <taxon>Plakobranchus</taxon>
    </lineage>
</organism>
<evidence type="ECO:0000256" key="3">
    <source>
        <dbReference type="SAM" id="SignalP"/>
    </source>
</evidence>
<dbReference type="Pfam" id="PF01033">
    <property type="entry name" value="Somatomedin_B"/>
    <property type="match status" value="1"/>
</dbReference>
<dbReference type="InterPro" id="IPR036024">
    <property type="entry name" value="Somatomedin_B-like_dom_sf"/>
</dbReference>
<accession>A0AAV4AAV0</accession>
<feature type="region of interest" description="Disordered" evidence="2">
    <location>
        <begin position="131"/>
        <end position="161"/>
    </location>
</feature>
<name>A0AAV4AAV0_9GAST</name>
<dbReference type="EMBL" id="BLXT01003741">
    <property type="protein sequence ID" value="GFO04774.1"/>
    <property type="molecule type" value="Genomic_DNA"/>
</dbReference>
<reference evidence="5 6" key="1">
    <citation type="journal article" date="2021" name="Elife">
        <title>Chloroplast acquisition without the gene transfer in kleptoplastic sea slugs, Plakobranchus ocellatus.</title>
        <authorList>
            <person name="Maeda T."/>
            <person name="Takahashi S."/>
            <person name="Yoshida T."/>
            <person name="Shimamura S."/>
            <person name="Takaki Y."/>
            <person name="Nagai Y."/>
            <person name="Toyoda A."/>
            <person name="Suzuki Y."/>
            <person name="Arimoto A."/>
            <person name="Ishii H."/>
            <person name="Satoh N."/>
            <person name="Nishiyama T."/>
            <person name="Hasebe M."/>
            <person name="Maruyama T."/>
            <person name="Minagawa J."/>
            <person name="Obokata J."/>
            <person name="Shigenobu S."/>
        </authorList>
    </citation>
    <scope>NUCLEOTIDE SEQUENCE [LARGE SCALE GENOMIC DNA]</scope>
</reference>
<dbReference type="AlphaFoldDB" id="A0AAV4AAV0"/>
<feature type="compositionally biased region" description="Polar residues" evidence="2">
    <location>
        <begin position="63"/>
        <end position="75"/>
    </location>
</feature>
<sequence length="681" mass="75019">MNLVKPHLCFLLLVILCTGLQAVHGSEESGCSLPKDPHVNTRAKRDTQVLSNSPDVGSGEAMSPNTSQKNPQEPASTVVDAGPASNMAGFSPVALPLPALGVKDKSSNFTGPTLSVGFDVSFDPTVDQPVASRPISLNRPNLFNSGNEERDKAQPGKLENHDPLVCVDRTDTISETAVDDICINNQGPWSCKGKCGRAVNYPCSCDVNCMLHKTCCHDFEEQCPDVAVMSIEELARFPGLRTICDPDIQSPLVSECPKEASEEEKKLCSLDKKSGSSLLDTAPVSDSYYLWSFRNKHCWRCWKTGHDALRWRVNITMSLGSRAEEDYRLDSLISFMAANPDKVLWYPPQNIVKGQCSDKVIGHCSACGVEDMILNLCVNGSDAYVKISSSVYKNLHCYLCSKHRQPDTKVTCIGAKVEDITMHNMNFPITMVLPDEDDSSDVEVIQDMYTVGAYSWDAMSCSLKEGACQASQCMPYTLIHNGRCDAGITPLLLDLRICVAKFTDGVTLICPKQEKTFQAAFNTPLSELLSQVTTQSDNFVKTYTNPNISLVDSAIVDDVNVGLHITVLWKSLDFFEISSELIWRHKFEIMNLIDQTFAHGLLNVCVMWGKHNVNTNFTKLGYDSCDMTFACQTEQSPSLDYLSDTAASSHSLDWGTVGATLMLSSLTSLWFLPYDVIKGFE</sequence>
<feature type="signal peptide" evidence="3">
    <location>
        <begin position="1"/>
        <end position="25"/>
    </location>
</feature>
<dbReference type="PROSITE" id="PS50958">
    <property type="entry name" value="SMB_2"/>
    <property type="match status" value="1"/>
</dbReference>
<gene>
    <name evidence="5" type="ORF">PoB_003127900</name>
</gene>
<evidence type="ECO:0000259" key="4">
    <source>
        <dbReference type="PROSITE" id="PS50958"/>
    </source>
</evidence>
<feature type="domain" description="SMB" evidence="4">
    <location>
        <begin position="187"/>
        <end position="227"/>
    </location>
</feature>
<comment type="caution">
    <text evidence="5">The sequence shown here is derived from an EMBL/GenBank/DDBJ whole genome shotgun (WGS) entry which is preliminary data.</text>
</comment>
<feature type="compositionally biased region" description="Basic and acidic residues" evidence="2">
    <location>
        <begin position="147"/>
        <end position="161"/>
    </location>
</feature>
<dbReference type="SMART" id="SM00201">
    <property type="entry name" value="SO"/>
    <property type="match status" value="1"/>
</dbReference>
<dbReference type="PANTHER" id="PTHR45902:SF1">
    <property type="entry name" value="LATROPHILIN RECEPTOR-LIKE PROTEIN A"/>
    <property type="match status" value="1"/>
</dbReference>
<dbReference type="Gene3D" id="4.10.410.20">
    <property type="match status" value="1"/>
</dbReference>
<evidence type="ECO:0000313" key="6">
    <source>
        <dbReference type="Proteomes" id="UP000735302"/>
    </source>
</evidence>
<feature type="compositionally biased region" description="Basic and acidic residues" evidence="2">
    <location>
        <begin position="35"/>
        <end position="47"/>
    </location>
</feature>
<dbReference type="PANTHER" id="PTHR45902">
    <property type="entry name" value="LATROPHILIN RECEPTOR-LIKE PROTEIN A"/>
    <property type="match status" value="1"/>
</dbReference>
<evidence type="ECO:0000313" key="5">
    <source>
        <dbReference type="EMBL" id="GFO04774.1"/>
    </source>
</evidence>
<evidence type="ECO:0000256" key="1">
    <source>
        <dbReference type="ARBA" id="ARBA00023157"/>
    </source>
</evidence>
<protein>
    <recommendedName>
        <fullName evidence="4">SMB domain-containing protein</fullName>
    </recommendedName>
</protein>
<keyword evidence="1" id="KW-1015">Disulfide bond</keyword>
<dbReference type="Proteomes" id="UP000735302">
    <property type="component" value="Unassembled WGS sequence"/>
</dbReference>